<evidence type="ECO:0000256" key="3">
    <source>
        <dbReference type="ARBA" id="ARBA00022670"/>
    </source>
</evidence>
<dbReference type="GO" id="GO:0005576">
    <property type="term" value="C:extracellular region"/>
    <property type="evidence" value="ECO:0007669"/>
    <property type="project" value="UniProtKB-SubCell"/>
</dbReference>
<dbReference type="GO" id="GO:0016485">
    <property type="term" value="P:protein processing"/>
    <property type="evidence" value="ECO:0007669"/>
    <property type="project" value="UniProtKB-ARBA"/>
</dbReference>
<evidence type="ECO:0000256" key="6">
    <source>
        <dbReference type="SAM" id="SignalP"/>
    </source>
</evidence>
<keyword evidence="3" id="KW-0645">Protease</keyword>
<keyword evidence="5" id="KW-1015">Disulfide bond</keyword>
<evidence type="ECO:0000256" key="5">
    <source>
        <dbReference type="ARBA" id="ARBA00023157"/>
    </source>
</evidence>
<dbReference type="FunFam" id="2.40.10.10:FF:000047">
    <property type="entry name" value="Trypsin eta"/>
    <property type="match status" value="1"/>
</dbReference>
<dbReference type="OMA" id="NGCAWAG"/>
<dbReference type="GO" id="GO:0004252">
    <property type="term" value="F:serine-type endopeptidase activity"/>
    <property type="evidence" value="ECO:0007669"/>
    <property type="project" value="InterPro"/>
</dbReference>
<evidence type="ECO:0000259" key="7">
    <source>
        <dbReference type="PROSITE" id="PS50240"/>
    </source>
</evidence>
<reference evidence="8 9" key="1">
    <citation type="submission" date="2015-12" db="EMBL/GenBank/DDBJ databases">
        <title>The genome of Folsomia candida.</title>
        <authorList>
            <person name="Faddeeva A."/>
            <person name="Derks M.F."/>
            <person name="Anvar Y."/>
            <person name="Smit S."/>
            <person name="Van Straalen N."/>
            <person name="Roelofs D."/>
        </authorList>
    </citation>
    <scope>NUCLEOTIDE SEQUENCE [LARGE SCALE GENOMIC DNA]</scope>
    <source>
        <strain evidence="8 9">VU population</strain>
        <tissue evidence="8">Whole body</tissue>
    </source>
</reference>
<keyword evidence="6" id="KW-0732">Signal</keyword>
<sequence>MKLLIVLMVWCVAVALGMVKPSDLDVPDRRLIVGGVEADRNEFPFIVDLRIGRTNSVHDCGGSIVSPDWVVTAAHCTQNPGGASMYSLVAGEHNLTFGEGSEQLRQVVTIVNHPGYGRPLRFSNDISLLKVDPPFVFNEFVQPVVIPQLNFVPTAVATVAGWGVLSSGGSSPDVLMKVDVPFVSEASCLTSYPGEISDSMVCYGEEGKDSCQADSGGPLMCGADNALCGIVSWGNGCAWAGYPGVYTETSFFAEWIRSTIAQPLLQGKTAMNLSLILVVVLVAWSCSTVEGMKIMRCNKAPIGGNIWDDRATNACKQDLNLYCYNYRAKPYCETPDDDTITNFKQCCEDKSRPGTWEAET</sequence>
<dbReference type="SMART" id="SM00020">
    <property type="entry name" value="Tryp_SPc"/>
    <property type="match status" value="1"/>
</dbReference>
<dbReference type="EMBL" id="LNIX01000005">
    <property type="protein sequence ID" value="OXA55073.1"/>
    <property type="molecule type" value="Genomic_DNA"/>
</dbReference>
<keyword evidence="2" id="KW-0964">Secreted</keyword>
<dbReference type="CDD" id="cd00190">
    <property type="entry name" value="Tryp_SPc"/>
    <property type="match status" value="1"/>
</dbReference>
<dbReference type="PROSITE" id="PS50240">
    <property type="entry name" value="TRYPSIN_DOM"/>
    <property type="match status" value="1"/>
</dbReference>
<dbReference type="InterPro" id="IPR043504">
    <property type="entry name" value="Peptidase_S1_PA_chymotrypsin"/>
</dbReference>
<comment type="subcellular location">
    <subcellularLocation>
        <location evidence="1">Secreted</location>
    </subcellularLocation>
</comment>
<dbReference type="OrthoDB" id="10059102at2759"/>
<dbReference type="PROSITE" id="PS00134">
    <property type="entry name" value="TRYPSIN_HIS"/>
    <property type="match status" value="1"/>
</dbReference>
<proteinExistence type="predicted"/>
<dbReference type="InterPro" id="IPR001254">
    <property type="entry name" value="Trypsin_dom"/>
</dbReference>
<dbReference type="Gene3D" id="2.40.10.10">
    <property type="entry name" value="Trypsin-like serine proteases"/>
    <property type="match status" value="1"/>
</dbReference>
<dbReference type="InterPro" id="IPR009003">
    <property type="entry name" value="Peptidase_S1_PA"/>
</dbReference>
<dbReference type="InterPro" id="IPR001314">
    <property type="entry name" value="Peptidase_S1A"/>
</dbReference>
<comment type="caution">
    <text evidence="8">The sequence shown here is derived from an EMBL/GenBank/DDBJ whole genome shotgun (WGS) entry which is preliminary data.</text>
</comment>
<dbReference type="AlphaFoldDB" id="A0A226EBZ4"/>
<dbReference type="PRINTS" id="PR00722">
    <property type="entry name" value="CHYMOTRYPSIN"/>
</dbReference>
<evidence type="ECO:0000256" key="4">
    <source>
        <dbReference type="ARBA" id="ARBA00022825"/>
    </source>
</evidence>
<keyword evidence="4" id="KW-0720">Serine protease</keyword>
<dbReference type="SUPFAM" id="SSF50494">
    <property type="entry name" value="Trypsin-like serine proteases"/>
    <property type="match status" value="1"/>
</dbReference>
<feature type="signal peptide" evidence="6">
    <location>
        <begin position="1"/>
        <end position="17"/>
    </location>
</feature>
<organism evidence="8 9">
    <name type="scientific">Folsomia candida</name>
    <name type="common">Springtail</name>
    <dbReference type="NCBI Taxonomy" id="158441"/>
    <lineage>
        <taxon>Eukaryota</taxon>
        <taxon>Metazoa</taxon>
        <taxon>Ecdysozoa</taxon>
        <taxon>Arthropoda</taxon>
        <taxon>Hexapoda</taxon>
        <taxon>Collembola</taxon>
        <taxon>Entomobryomorpha</taxon>
        <taxon>Isotomoidea</taxon>
        <taxon>Isotomidae</taxon>
        <taxon>Proisotominae</taxon>
        <taxon>Folsomia</taxon>
    </lineage>
</organism>
<evidence type="ECO:0000256" key="2">
    <source>
        <dbReference type="ARBA" id="ARBA00022525"/>
    </source>
</evidence>
<dbReference type="Proteomes" id="UP000198287">
    <property type="component" value="Unassembled WGS sequence"/>
</dbReference>
<dbReference type="InterPro" id="IPR018114">
    <property type="entry name" value="TRYPSIN_HIS"/>
</dbReference>
<evidence type="ECO:0000313" key="8">
    <source>
        <dbReference type="EMBL" id="OXA55073.1"/>
    </source>
</evidence>
<keyword evidence="9" id="KW-1185">Reference proteome</keyword>
<accession>A0A226EBZ4</accession>
<protein>
    <submittedName>
        <fullName evidence="8">Cationic trypsin-3</fullName>
    </submittedName>
</protein>
<dbReference type="PANTHER" id="PTHR24252:SF7">
    <property type="entry name" value="HYALIN"/>
    <property type="match status" value="1"/>
</dbReference>
<feature type="domain" description="Peptidase S1" evidence="7">
    <location>
        <begin position="32"/>
        <end position="261"/>
    </location>
</feature>
<feature type="chain" id="PRO_5013211688" evidence="6">
    <location>
        <begin position="18"/>
        <end position="360"/>
    </location>
</feature>
<evidence type="ECO:0000313" key="9">
    <source>
        <dbReference type="Proteomes" id="UP000198287"/>
    </source>
</evidence>
<dbReference type="PANTHER" id="PTHR24252">
    <property type="entry name" value="ACROSIN-RELATED"/>
    <property type="match status" value="1"/>
</dbReference>
<evidence type="ECO:0000256" key="1">
    <source>
        <dbReference type="ARBA" id="ARBA00004613"/>
    </source>
</evidence>
<gene>
    <name evidence="8" type="ORF">Fcan01_11698</name>
</gene>
<dbReference type="Pfam" id="PF00089">
    <property type="entry name" value="Trypsin"/>
    <property type="match status" value="1"/>
</dbReference>
<dbReference type="STRING" id="158441.A0A226EBZ4"/>
<keyword evidence="4" id="KW-0378">Hydrolase</keyword>
<name>A0A226EBZ4_FOLCA</name>